<dbReference type="InterPro" id="IPR036291">
    <property type="entry name" value="NAD(P)-bd_dom_sf"/>
</dbReference>
<dbReference type="Proteomes" id="UP000321822">
    <property type="component" value="Unassembled WGS sequence"/>
</dbReference>
<dbReference type="RefSeq" id="WP_146791409.1">
    <property type="nucleotide sequence ID" value="NZ_VOLT01000015.1"/>
</dbReference>
<dbReference type="InterPro" id="IPR051606">
    <property type="entry name" value="Polyketide_Oxido-like"/>
</dbReference>
<proteinExistence type="predicted"/>
<dbReference type="PANTHER" id="PTHR43355:SF2">
    <property type="entry name" value="FLAVIN REDUCTASE (NADPH)"/>
    <property type="match status" value="1"/>
</dbReference>
<dbReference type="GO" id="GO:0016646">
    <property type="term" value="F:oxidoreductase activity, acting on the CH-NH group of donors, NAD or NADP as acceptor"/>
    <property type="evidence" value="ECO:0007669"/>
    <property type="project" value="TreeGrafter"/>
</dbReference>
<organism evidence="2 3">
    <name type="scientific">Colwellia demingiae</name>
    <dbReference type="NCBI Taxonomy" id="89401"/>
    <lineage>
        <taxon>Bacteria</taxon>
        <taxon>Pseudomonadati</taxon>
        <taxon>Pseudomonadota</taxon>
        <taxon>Gammaproteobacteria</taxon>
        <taxon>Alteromonadales</taxon>
        <taxon>Colwelliaceae</taxon>
        <taxon>Colwellia</taxon>
    </lineage>
</organism>
<dbReference type="PANTHER" id="PTHR43355">
    <property type="entry name" value="FLAVIN REDUCTASE (NADPH)"/>
    <property type="match status" value="1"/>
</dbReference>
<reference evidence="2 3" key="1">
    <citation type="submission" date="2019-07" db="EMBL/GenBank/DDBJ databases">
        <title>Genomes of sea-ice associated Colwellia species.</title>
        <authorList>
            <person name="Bowman J.P."/>
        </authorList>
    </citation>
    <scope>NUCLEOTIDE SEQUENCE [LARGE SCALE GENOMIC DNA]</scope>
    <source>
        <strain evidence="2 3">ACAM 459</strain>
    </source>
</reference>
<evidence type="ECO:0000313" key="3">
    <source>
        <dbReference type="Proteomes" id="UP000321822"/>
    </source>
</evidence>
<dbReference type="EMBL" id="VOLT01000015">
    <property type="protein sequence ID" value="TWX64094.1"/>
    <property type="molecule type" value="Genomic_DNA"/>
</dbReference>
<dbReference type="Pfam" id="PF13460">
    <property type="entry name" value="NAD_binding_10"/>
    <property type="match status" value="1"/>
</dbReference>
<accession>A0A5C6Q5A3</accession>
<name>A0A5C6Q5A3_9GAMM</name>
<evidence type="ECO:0000313" key="2">
    <source>
        <dbReference type="EMBL" id="TWX64094.1"/>
    </source>
</evidence>
<sequence length="213" mass="22957">MKITVFGATGNVGTRVITEALLRGHEITAVLRNNARANEFDASVKVVIGHADNVDDIVKWSDGQDLIISATRPPQGLESQLVDTAKALLSGLAQTKVRLLLVGGAASLTVPNSNGILVVDDTDLVPTAWRDIALACLAQYKLCQENELVDWSYLSPPAVIVPGKRTGTFRTGTDELLVDEQGESTISLEDFAIALLDEAELAKNKRKRFTVAY</sequence>
<dbReference type="AlphaFoldDB" id="A0A5C6Q5A3"/>
<dbReference type="OrthoDB" id="7352421at2"/>
<dbReference type="InterPro" id="IPR016040">
    <property type="entry name" value="NAD(P)-bd_dom"/>
</dbReference>
<dbReference type="SUPFAM" id="SSF51735">
    <property type="entry name" value="NAD(P)-binding Rossmann-fold domains"/>
    <property type="match status" value="1"/>
</dbReference>
<dbReference type="Gene3D" id="3.40.50.720">
    <property type="entry name" value="NAD(P)-binding Rossmann-like Domain"/>
    <property type="match status" value="1"/>
</dbReference>
<keyword evidence="3" id="KW-1185">Reference proteome</keyword>
<comment type="caution">
    <text evidence="2">The sequence shown here is derived from an EMBL/GenBank/DDBJ whole genome shotgun (WGS) entry which is preliminary data.</text>
</comment>
<gene>
    <name evidence="2" type="ORF">ESZ36_20695</name>
</gene>
<feature type="domain" description="NAD(P)-binding" evidence="1">
    <location>
        <begin position="7"/>
        <end position="197"/>
    </location>
</feature>
<evidence type="ECO:0000259" key="1">
    <source>
        <dbReference type="Pfam" id="PF13460"/>
    </source>
</evidence>
<protein>
    <submittedName>
        <fullName evidence="2">NADH-flavin reductase</fullName>
    </submittedName>
</protein>